<feature type="transmembrane region" description="Helical" evidence="1">
    <location>
        <begin position="98"/>
        <end position="115"/>
    </location>
</feature>
<name>A0ABR0R9S3_9EURO</name>
<keyword evidence="1" id="KW-0472">Membrane</keyword>
<evidence type="ECO:0000256" key="1">
    <source>
        <dbReference type="SAM" id="Phobius"/>
    </source>
</evidence>
<dbReference type="Pfam" id="PF13460">
    <property type="entry name" value="NAD_binding_10"/>
    <property type="match status" value="1"/>
</dbReference>
<evidence type="ECO:0000313" key="4">
    <source>
        <dbReference type="Proteomes" id="UP001334248"/>
    </source>
</evidence>
<evidence type="ECO:0000313" key="3">
    <source>
        <dbReference type="EMBL" id="KAK5937347.1"/>
    </source>
</evidence>
<dbReference type="Proteomes" id="UP001334248">
    <property type="component" value="Unassembled WGS sequence"/>
</dbReference>
<dbReference type="InterPro" id="IPR036291">
    <property type="entry name" value="NAD(P)-bd_dom_sf"/>
</dbReference>
<protein>
    <recommendedName>
        <fullName evidence="2">NAD(P)-binding domain-containing protein</fullName>
    </recommendedName>
</protein>
<organism evidence="3 4">
    <name type="scientific">Knufia obscura</name>
    <dbReference type="NCBI Taxonomy" id="1635080"/>
    <lineage>
        <taxon>Eukaryota</taxon>
        <taxon>Fungi</taxon>
        <taxon>Dikarya</taxon>
        <taxon>Ascomycota</taxon>
        <taxon>Pezizomycotina</taxon>
        <taxon>Eurotiomycetes</taxon>
        <taxon>Chaetothyriomycetidae</taxon>
        <taxon>Chaetothyriales</taxon>
        <taxon>Trichomeriaceae</taxon>
        <taxon>Knufia</taxon>
    </lineage>
</organism>
<dbReference type="Gene3D" id="3.40.50.720">
    <property type="entry name" value="NAD(P)-binding Rossmann-like Domain"/>
    <property type="match status" value="1"/>
</dbReference>
<keyword evidence="1" id="KW-0812">Transmembrane</keyword>
<comment type="caution">
    <text evidence="3">The sequence shown here is derived from an EMBL/GenBank/DDBJ whole genome shotgun (WGS) entry which is preliminary data.</text>
</comment>
<feature type="domain" description="NAD(P)-binding" evidence="2">
    <location>
        <begin position="67"/>
        <end position="254"/>
    </location>
</feature>
<sequence length="270" mass="29376">MTARRQQDRAQHILLLGASGVSGLAFIQEHPSIPDTKPTKPYLTLYIRGAGRSKLTPVLASATSNDTPANKIRIVEGGLTDANAIRTALSADGDFPKVTVVISVLGAYMSLYYFLTRTKPTPISDAMNSTIIPAMREMDIKRIFVLSTPSAFPVPGESKQKSWGWYFSSLIPIVAVPQANAEMKGIAHAIMDNSSSSLERKQGLEATVFRVPMLSEGSGELEVRAFVIGGEGNTENRTLNRRSMARWVLKELEERKWVGGAPVLCNLVAS</sequence>
<proteinExistence type="predicted"/>
<keyword evidence="1" id="KW-1133">Transmembrane helix</keyword>
<reference evidence="3 4" key="1">
    <citation type="journal article" date="2023" name="Res Sq">
        <title>Genomic and morphological characterization of Knufia obscura isolated from the Mars 2020 spacecraft assembly facility.</title>
        <authorList>
            <person name="Chander A.M."/>
            <person name="Teixeira M.M."/>
            <person name="Singh N.K."/>
            <person name="Williams M.P."/>
            <person name="Parker C.W."/>
            <person name="Leo P."/>
            <person name="Stajich J.E."/>
            <person name="Torok T."/>
            <person name="Tighe S."/>
            <person name="Mason C.E."/>
            <person name="Venkateswaran K."/>
        </authorList>
    </citation>
    <scope>NUCLEOTIDE SEQUENCE [LARGE SCALE GENOMIC DNA]</scope>
    <source>
        <strain evidence="3 4">CCFEE 5817</strain>
    </source>
</reference>
<accession>A0ABR0R9S3</accession>
<dbReference type="GeneID" id="90003803"/>
<dbReference type="InterPro" id="IPR016040">
    <property type="entry name" value="NAD(P)-bd_dom"/>
</dbReference>
<dbReference type="EMBL" id="JAVHJV010000017">
    <property type="protein sequence ID" value="KAK5937347.1"/>
    <property type="molecule type" value="Genomic_DNA"/>
</dbReference>
<gene>
    <name evidence="3" type="ORF">PMZ80_010354</name>
</gene>
<dbReference type="RefSeq" id="XP_064725437.1">
    <property type="nucleotide sequence ID" value="XM_064878743.1"/>
</dbReference>
<keyword evidence="4" id="KW-1185">Reference proteome</keyword>
<evidence type="ECO:0000259" key="2">
    <source>
        <dbReference type="Pfam" id="PF13460"/>
    </source>
</evidence>
<dbReference type="SUPFAM" id="SSF51735">
    <property type="entry name" value="NAD(P)-binding Rossmann-fold domains"/>
    <property type="match status" value="1"/>
</dbReference>
<feature type="transmembrane region" description="Helical" evidence="1">
    <location>
        <begin position="12"/>
        <end position="28"/>
    </location>
</feature>